<keyword evidence="3" id="KW-1185">Reference proteome</keyword>
<dbReference type="OrthoDB" id="1443905at2"/>
<sequence length="244" mass="28441">MDLKEFGNSINKILNERLSSPFYGSLIVSWLIINWKIIYLTLFVDSKEIVGNKIDFIIDNYSDQWYLIWFPLISTILLICVVPFITYGAYWLSLFFNDLRQKRKIEVEKSQVLTVEQSLQIRAEIQNQKITFNGLLDEKNDEISLLKKEIEILNSKKSNGNKDFVDVYNEAKTDFSFLDQIDNKQIDNAIYALQNGRAMINLDVNTETTAILEAYDIIKPSGKTGIYSFGEKGKEFLKYYYKNK</sequence>
<feature type="transmembrane region" description="Helical" evidence="1">
    <location>
        <begin position="21"/>
        <end position="44"/>
    </location>
</feature>
<dbReference type="EMBL" id="FZNY01000007">
    <property type="protein sequence ID" value="SNS13607.1"/>
    <property type="molecule type" value="Genomic_DNA"/>
</dbReference>
<dbReference type="Proteomes" id="UP000198379">
    <property type="component" value="Unassembled WGS sequence"/>
</dbReference>
<evidence type="ECO:0000256" key="1">
    <source>
        <dbReference type="SAM" id="Phobius"/>
    </source>
</evidence>
<feature type="transmembrane region" description="Helical" evidence="1">
    <location>
        <begin position="64"/>
        <end position="96"/>
    </location>
</feature>
<proteinExistence type="predicted"/>
<evidence type="ECO:0000313" key="2">
    <source>
        <dbReference type="EMBL" id="SNS13607.1"/>
    </source>
</evidence>
<organism evidence="2 3">
    <name type="scientific">Dokdonia pacifica</name>
    <dbReference type="NCBI Taxonomy" id="1627892"/>
    <lineage>
        <taxon>Bacteria</taxon>
        <taxon>Pseudomonadati</taxon>
        <taxon>Bacteroidota</taxon>
        <taxon>Flavobacteriia</taxon>
        <taxon>Flavobacteriales</taxon>
        <taxon>Flavobacteriaceae</taxon>
        <taxon>Dokdonia</taxon>
    </lineage>
</organism>
<dbReference type="RefSeq" id="WP_089373057.1">
    <property type="nucleotide sequence ID" value="NZ_BMEP01000004.1"/>
</dbReference>
<evidence type="ECO:0000313" key="3">
    <source>
        <dbReference type="Proteomes" id="UP000198379"/>
    </source>
</evidence>
<dbReference type="AlphaFoldDB" id="A0A239C037"/>
<accession>A0A239C037</accession>
<keyword evidence="1" id="KW-1133">Transmembrane helix</keyword>
<name>A0A239C037_9FLAO</name>
<protein>
    <submittedName>
        <fullName evidence="2">Uncharacterized protein</fullName>
    </submittedName>
</protein>
<keyword evidence="1" id="KW-0812">Transmembrane</keyword>
<gene>
    <name evidence="2" type="ORF">SAMN06265376_10754</name>
</gene>
<reference evidence="2 3" key="1">
    <citation type="submission" date="2017-06" db="EMBL/GenBank/DDBJ databases">
        <authorList>
            <person name="Kim H.J."/>
            <person name="Triplett B.A."/>
        </authorList>
    </citation>
    <scope>NUCLEOTIDE SEQUENCE [LARGE SCALE GENOMIC DNA]</scope>
    <source>
        <strain evidence="2 3">DSM 25597</strain>
    </source>
</reference>
<keyword evidence="1" id="KW-0472">Membrane</keyword>